<evidence type="ECO:0000256" key="10">
    <source>
        <dbReference type="ARBA" id="ARBA00023043"/>
    </source>
</evidence>
<feature type="repeat" description="ANK" evidence="16">
    <location>
        <begin position="479"/>
        <end position="511"/>
    </location>
</feature>
<dbReference type="PROSITE" id="PS51808">
    <property type="entry name" value="CHCH"/>
    <property type="match status" value="1"/>
</dbReference>
<dbReference type="GO" id="GO:0005507">
    <property type="term" value="F:copper ion binding"/>
    <property type="evidence" value="ECO:0007669"/>
    <property type="project" value="InterPro"/>
</dbReference>
<accession>A0A915PDL4</accession>
<dbReference type="InterPro" id="IPR009069">
    <property type="entry name" value="Cys_alpha_HP_mot_SF"/>
</dbReference>
<evidence type="ECO:0000313" key="19">
    <source>
        <dbReference type="WBParaSite" id="sdigi.contig110.g4542.t1"/>
    </source>
</evidence>
<dbReference type="GO" id="GO:0016531">
    <property type="term" value="F:copper chaperone activity"/>
    <property type="evidence" value="ECO:0007669"/>
    <property type="project" value="InterPro"/>
</dbReference>
<comment type="subcellular location">
    <subcellularLocation>
        <location evidence="1">Membrane</location>
        <topology evidence="1">Single-pass type IV membrane protein</topology>
    </subcellularLocation>
    <subcellularLocation>
        <location evidence="2">Mitochondrion intermembrane space</location>
    </subcellularLocation>
</comment>
<proteinExistence type="inferred from homology"/>
<evidence type="ECO:0000256" key="12">
    <source>
        <dbReference type="ARBA" id="ARBA00023136"/>
    </source>
</evidence>
<keyword evidence="11" id="KW-0496">Mitochondrion</keyword>
<dbReference type="PROSITE" id="PS50297">
    <property type="entry name" value="ANK_REP_REGION"/>
    <property type="match status" value="4"/>
</dbReference>
<evidence type="ECO:0000256" key="14">
    <source>
        <dbReference type="ARBA" id="ARBA00023186"/>
    </source>
</evidence>
<feature type="repeat" description="ANK" evidence="16">
    <location>
        <begin position="445"/>
        <end position="467"/>
    </location>
</feature>
<keyword evidence="18" id="KW-1185">Reference proteome</keyword>
<evidence type="ECO:0000256" key="9">
    <source>
        <dbReference type="ARBA" id="ARBA00023008"/>
    </source>
</evidence>
<evidence type="ECO:0000256" key="11">
    <source>
        <dbReference type="ARBA" id="ARBA00023128"/>
    </source>
</evidence>
<dbReference type="PRINTS" id="PR01415">
    <property type="entry name" value="ANKYRIN"/>
</dbReference>
<dbReference type="AlphaFoldDB" id="A0A915PDL4"/>
<feature type="binding site" evidence="15">
    <location>
        <position position="44"/>
    </location>
    <ligand>
        <name>Cu cation</name>
        <dbReference type="ChEBI" id="CHEBI:23378"/>
    </ligand>
</feature>
<dbReference type="InterPro" id="IPR036770">
    <property type="entry name" value="Ankyrin_rpt-contain_sf"/>
</dbReference>
<dbReference type="GO" id="GO:0005758">
    <property type="term" value="C:mitochondrial intermembrane space"/>
    <property type="evidence" value="ECO:0007669"/>
    <property type="project" value="UniProtKB-SubCell"/>
</dbReference>
<dbReference type="Pfam" id="PF12796">
    <property type="entry name" value="Ank_2"/>
    <property type="match status" value="2"/>
</dbReference>
<dbReference type="Proteomes" id="UP000887581">
    <property type="component" value="Unplaced"/>
</dbReference>
<keyword evidence="12" id="KW-0472">Membrane</keyword>
<feature type="domain" description="Sec20 C-terminal" evidence="17">
    <location>
        <begin position="217"/>
        <end position="297"/>
    </location>
</feature>
<dbReference type="SUPFAM" id="SSF47072">
    <property type="entry name" value="Cysteine alpha-hairpin motif"/>
    <property type="match status" value="1"/>
</dbReference>
<feature type="binding site" evidence="15">
    <location>
        <position position="43"/>
    </location>
    <ligand>
        <name>Cu cation</name>
        <dbReference type="ChEBI" id="CHEBI:23378"/>
    </ligand>
</feature>
<evidence type="ECO:0000256" key="3">
    <source>
        <dbReference type="ARBA" id="ARBA00009241"/>
    </source>
</evidence>
<evidence type="ECO:0000256" key="13">
    <source>
        <dbReference type="ARBA" id="ARBA00023157"/>
    </source>
</evidence>
<keyword evidence="7" id="KW-0677">Repeat</keyword>
<dbReference type="SMART" id="SM00248">
    <property type="entry name" value="ANK"/>
    <property type="match status" value="5"/>
</dbReference>
<keyword evidence="13" id="KW-1015">Disulfide bond</keyword>
<dbReference type="PANTHER" id="PTHR24171">
    <property type="entry name" value="ANKYRIN REPEAT DOMAIN-CONTAINING PROTEIN 39-RELATED"/>
    <property type="match status" value="1"/>
</dbReference>
<feature type="repeat" description="ANK" evidence="16">
    <location>
        <begin position="378"/>
        <end position="400"/>
    </location>
</feature>
<keyword evidence="8" id="KW-1133">Transmembrane helix</keyword>
<evidence type="ECO:0000259" key="17">
    <source>
        <dbReference type="Pfam" id="PF03908"/>
    </source>
</evidence>
<dbReference type="InterPro" id="IPR056173">
    <property type="entry name" value="Sec20_C"/>
</dbReference>
<keyword evidence="14" id="KW-0143">Chaperone</keyword>
<evidence type="ECO:0000256" key="6">
    <source>
        <dbReference type="ARBA" id="ARBA00022723"/>
    </source>
</evidence>
<dbReference type="Gene3D" id="1.10.287.1130">
    <property type="entry name" value="CytochromE C oxidase copper chaperone"/>
    <property type="match status" value="1"/>
</dbReference>
<dbReference type="InterPro" id="IPR007745">
    <property type="entry name" value="Cyt_c_oxidase_Cu-chaperone"/>
</dbReference>
<evidence type="ECO:0000256" key="2">
    <source>
        <dbReference type="ARBA" id="ARBA00004569"/>
    </source>
</evidence>
<sequence length="541" mass="61191">MSRSRILYSTMGHKAIIELKFMTDGKECLISVKDDSLKKPKPCCACPETKKARDECVILFGEEHCGELIEAHKKCMRQYGYELQVCQQDILKADIAIKNHIEEIRQQTFMSQKELTLCTRNIKDEMAELAHLIDALEKFGNKMSFRNDRVELLAQVKEHRCELEKNHQMLRQAILEFSKIMEMQSRKYLLQDGKDSQDIELRSRQKRAENLKAQTLKATESLTSLVTKMSDQLKLSEDTTSTLIHSSSLLRDTECEYSSLGAHIQSGGKLISKYGRRECTDKVLITFALLLYVVVILKLMDEKPAKTLEMARAELIDSLRQNRADDAKRLLQKYGTLRYAKDDSGRTAIHWAASGGCLEIVQFCISQQEDDAITPDDMGWTPLMIACSAGRLEVVKYLINLPLVNVNTPNNNKQTALHYAASKNRPQITTILLKNGANVNAQDNYRATPLHRAASQGHEKIVPILLSEPSLRINLTDSAGCTPLHLAVEEQREDIAILLAENGADLYFENKEKQTPLALVKTNDLLIKLKAAADRYSSKIH</sequence>
<evidence type="ECO:0000313" key="18">
    <source>
        <dbReference type="Proteomes" id="UP000887581"/>
    </source>
</evidence>
<evidence type="ECO:0000256" key="16">
    <source>
        <dbReference type="PROSITE-ProRule" id="PRU00023"/>
    </source>
</evidence>
<evidence type="ECO:0000256" key="15">
    <source>
        <dbReference type="PIRSR" id="PIRSR607745-1"/>
    </source>
</evidence>
<keyword evidence="6 15" id="KW-0479">Metal-binding</keyword>
<dbReference type="SUPFAM" id="SSF48403">
    <property type="entry name" value="Ankyrin repeat"/>
    <property type="match status" value="1"/>
</dbReference>
<organism evidence="18 19">
    <name type="scientific">Setaria digitata</name>
    <dbReference type="NCBI Taxonomy" id="48799"/>
    <lineage>
        <taxon>Eukaryota</taxon>
        <taxon>Metazoa</taxon>
        <taxon>Ecdysozoa</taxon>
        <taxon>Nematoda</taxon>
        <taxon>Chromadorea</taxon>
        <taxon>Rhabditida</taxon>
        <taxon>Spirurina</taxon>
        <taxon>Spiruromorpha</taxon>
        <taxon>Filarioidea</taxon>
        <taxon>Setariidae</taxon>
        <taxon>Setaria</taxon>
    </lineage>
</organism>
<evidence type="ECO:0000256" key="8">
    <source>
        <dbReference type="ARBA" id="ARBA00022989"/>
    </source>
</evidence>
<dbReference type="Gene3D" id="1.25.40.20">
    <property type="entry name" value="Ankyrin repeat-containing domain"/>
    <property type="match status" value="1"/>
</dbReference>
<evidence type="ECO:0000256" key="4">
    <source>
        <dbReference type="ARBA" id="ARBA00022448"/>
    </source>
</evidence>
<dbReference type="WBParaSite" id="sdigi.contig110.g4542.t1">
    <property type="protein sequence ID" value="sdigi.contig110.g4542.t1"/>
    <property type="gene ID" value="sdigi.contig110.g4542"/>
</dbReference>
<dbReference type="InterPro" id="IPR002110">
    <property type="entry name" value="Ankyrin_rpt"/>
</dbReference>
<dbReference type="Pfam" id="PF00023">
    <property type="entry name" value="Ank"/>
    <property type="match status" value="1"/>
</dbReference>
<dbReference type="PANTHER" id="PTHR24171:SF11">
    <property type="entry name" value="26S PROTEASOME NON-ATPASE REGULATORY SUBUNIT 10"/>
    <property type="match status" value="1"/>
</dbReference>
<comment type="similarity">
    <text evidence="3">Belongs to the COX17 family.</text>
</comment>
<dbReference type="Pfam" id="PF03908">
    <property type="entry name" value="Sec20"/>
    <property type="match status" value="1"/>
</dbReference>
<evidence type="ECO:0000256" key="1">
    <source>
        <dbReference type="ARBA" id="ARBA00004211"/>
    </source>
</evidence>
<keyword evidence="9 15" id="KW-0186">Copper</keyword>
<feature type="repeat" description="ANK" evidence="16">
    <location>
        <begin position="412"/>
        <end position="444"/>
    </location>
</feature>
<evidence type="ECO:0000256" key="5">
    <source>
        <dbReference type="ARBA" id="ARBA00022692"/>
    </source>
</evidence>
<protein>
    <submittedName>
        <fullName evidence="19">ANK_REP_REGION domain-containing protein</fullName>
    </submittedName>
</protein>
<dbReference type="Pfam" id="PF05051">
    <property type="entry name" value="COX17"/>
    <property type="match status" value="1"/>
</dbReference>
<keyword evidence="4" id="KW-0813">Transport</keyword>
<reference evidence="19" key="1">
    <citation type="submission" date="2022-11" db="UniProtKB">
        <authorList>
            <consortium name="WormBaseParasite"/>
        </authorList>
    </citation>
    <scope>IDENTIFICATION</scope>
</reference>
<evidence type="ECO:0000256" key="7">
    <source>
        <dbReference type="ARBA" id="ARBA00022737"/>
    </source>
</evidence>
<name>A0A915PDL4_9BILA</name>
<dbReference type="GO" id="GO:0016020">
    <property type="term" value="C:membrane"/>
    <property type="evidence" value="ECO:0007669"/>
    <property type="project" value="UniProtKB-SubCell"/>
</dbReference>
<keyword evidence="10 16" id="KW-0040">ANK repeat</keyword>
<keyword evidence="5" id="KW-0812">Transmembrane</keyword>
<dbReference type="PROSITE" id="PS50088">
    <property type="entry name" value="ANK_REPEAT"/>
    <property type="match status" value="4"/>
</dbReference>